<evidence type="ECO:0000259" key="1">
    <source>
        <dbReference type="Pfam" id="PF02557"/>
    </source>
</evidence>
<name>A0A239F084_9ACTN</name>
<evidence type="ECO:0000313" key="2">
    <source>
        <dbReference type="EMBL" id="SNS50420.1"/>
    </source>
</evidence>
<reference evidence="2 3" key="1">
    <citation type="submission" date="2017-06" db="EMBL/GenBank/DDBJ databases">
        <authorList>
            <person name="Kim H.J."/>
            <person name="Triplett B.A."/>
        </authorList>
    </citation>
    <scope>NUCLEOTIDE SEQUENCE [LARGE SCALE GENOMIC DNA]</scope>
    <source>
        <strain evidence="2 3">CGMCC 4.2132</strain>
    </source>
</reference>
<dbReference type="Gene3D" id="3.30.1380.10">
    <property type="match status" value="1"/>
</dbReference>
<keyword evidence="3" id="KW-1185">Reference proteome</keyword>
<feature type="domain" description="D-alanyl-D-alanine carboxypeptidase-like core" evidence="1">
    <location>
        <begin position="95"/>
        <end position="195"/>
    </location>
</feature>
<dbReference type="PANTHER" id="PTHR34385">
    <property type="entry name" value="D-ALANYL-D-ALANINE CARBOXYPEPTIDASE"/>
    <property type="match status" value="1"/>
</dbReference>
<proteinExistence type="predicted"/>
<keyword evidence="2" id="KW-0378">Hydrolase</keyword>
<gene>
    <name evidence="2" type="ORF">SAMN05216276_1010163</name>
</gene>
<dbReference type="InterPro" id="IPR003709">
    <property type="entry name" value="VanY-like_core_dom"/>
</dbReference>
<dbReference type="PANTHER" id="PTHR34385:SF1">
    <property type="entry name" value="PEPTIDOGLYCAN L-ALANYL-D-GLUTAMATE ENDOPEPTIDASE CWLK"/>
    <property type="match status" value="1"/>
</dbReference>
<dbReference type="RefSeq" id="WP_245878292.1">
    <property type="nucleotide sequence ID" value="NZ_FZOD01000010.1"/>
</dbReference>
<protein>
    <submittedName>
        <fullName evidence="2">D-alanyl-D-alanine carboxypeptidase</fullName>
    </submittedName>
</protein>
<dbReference type="AlphaFoldDB" id="A0A239F084"/>
<keyword evidence="2" id="KW-0645">Protease</keyword>
<dbReference type="InterPro" id="IPR009045">
    <property type="entry name" value="Zn_M74/Hedgehog-like"/>
</dbReference>
<accession>A0A239F084</accession>
<keyword evidence="2" id="KW-0121">Carboxypeptidase</keyword>
<dbReference type="GO" id="GO:0004180">
    <property type="term" value="F:carboxypeptidase activity"/>
    <property type="evidence" value="ECO:0007669"/>
    <property type="project" value="UniProtKB-KW"/>
</dbReference>
<dbReference type="SMR" id="A0A239F084"/>
<dbReference type="InterPro" id="IPR052179">
    <property type="entry name" value="DD-CPase-like"/>
</dbReference>
<dbReference type="CDD" id="cd14846">
    <property type="entry name" value="Peptidase_M15_like"/>
    <property type="match status" value="1"/>
</dbReference>
<dbReference type="Pfam" id="PF02557">
    <property type="entry name" value="VanY"/>
    <property type="match status" value="1"/>
</dbReference>
<dbReference type="Proteomes" id="UP000198282">
    <property type="component" value="Unassembled WGS sequence"/>
</dbReference>
<organism evidence="2 3">
    <name type="scientific">Streptosporangium subroseum</name>
    <dbReference type="NCBI Taxonomy" id="106412"/>
    <lineage>
        <taxon>Bacteria</taxon>
        <taxon>Bacillati</taxon>
        <taxon>Actinomycetota</taxon>
        <taxon>Actinomycetes</taxon>
        <taxon>Streptosporangiales</taxon>
        <taxon>Streptosporangiaceae</taxon>
        <taxon>Streptosporangium</taxon>
    </lineage>
</organism>
<dbReference type="SUPFAM" id="SSF55166">
    <property type="entry name" value="Hedgehog/DD-peptidase"/>
    <property type="match status" value="1"/>
</dbReference>
<evidence type="ECO:0000313" key="3">
    <source>
        <dbReference type="Proteomes" id="UP000198282"/>
    </source>
</evidence>
<dbReference type="EMBL" id="FZOD01000010">
    <property type="protein sequence ID" value="SNS50420.1"/>
    <property type="molecule type" value="Genomic_DNA"/>
</dbReference>
<dbReference type="GO" id="GO:0006508">
    <property type="term" value="P:proteolysis"/>
    <property type="evidence" value="ECO:0007669"/>
    <property type="project" value="InterPro"/>
</dbReference>
<sequence length="222" mass="23916">MDRKLGPPFAPPPRPPAVTRGKWPRRVLVAVLAIAVTAGLGWAAFVFGVRWMDTSSFTDGFPGWSTGHTVGVQDGFVPDGGHLSPRDTELPAIANLDPKLLHAVQEAADDAAEDGVDMFLTTGWRSKAYQQRLLDEAVVKYGSEREARRYVGTPEQSHHVTGEAVDIGPTDADSWLSQHGTDYGLCQTYGNEMWHFELATTPGGVCPEMLPDASDGGSAPTE</sequence>